<reference evidence="2" key="1">
    <citation type="journal article" date="2022" name="Mol. Ecol. Resour.">
        <title>The genomes of chicory, endive, great burdock and yacon provide insights into Asteraceae palaeo-polyploidization history and plant inulin production.</title>
        <authorList>
            <person name="Fan W."/>
            <person name="Wang S."/>
            <person name="Wang H."/>
            <person name="Wang A."/>
            <person name="Jiang F."/>
            <person name="Liu H."/>
            <person name="Zhao H."/>
            <person name="Xu D."/>
            <person name="Zhang Y."/>
        </authorList>
    </citation>
    <scope>NUCLEOTIDE SEQUENCE [LARGE SCALE GENOMIC DNA]</scope>
    <source>
        <strain evidence="2">cv. Yunnan</strain>
    </source>
</reference>
<protein>
    <submittedName>
        <fullName evidence="1">Uncharacterized protein</fullName>
    </submittedName>
</protein>
<reference evidence="1 2" key="2">
    <citation type="journal article" date="2022" name="Mol. Ecol. Resour.">
        <title>The genomes of chicory, endive, great burdock and yacon provide insights into Asteraceae paleo-polyploidization history and plant inulin production.</title>
        <authorList>
            <person name="Fan W."/>
            <person name="Wang S."/>
            <person name="Wang H."/>
            <person name="Wang A."/>
            <person name="Jiang F."/>
            <person name="Liu H."/>
            <person name="Zhao H."/>
            <person name="Xu D."/>
            <person name="Zhang Y."/>
        </authorList>
    </citation>
    <scope>NUCLEOTIDE SEQUENCE [LARGE SCALE GENOMIC DNA]</scope>
    <source>
        <strain evidence="2">cv. Yunnan</strain>
        <tissue evidence="1">Leaves</tissue>
    </source>
</reference>
<evidence type="ECO:0000313" key="1">
    <source>
        <dbReference type="EMBL" id="KAI3761744.1"/>
    </source>
</evidence>
<proteinExistence type="predicted"/>
<comment type="caution">
    <text evidence="1">The sequence shown here is derived from an EMBL/GenBank/DDBJ whole genome shotgun (WGS) entry which is preliminary data.</text>
</comment>
<keyword evidence="2" id="KW-1185">Reference proteome</keyword>
<sequence length="99" mass="10809">MRDNLTSHREDQGQSSESAITNVYSCNSDPPPEDEGSITSLKLGATDGLNGAHKEPQALPSDNLKTSRMSHKALKPLEQITTKSNDQFTENYMITTKAS</sequence>
<gene>
    <name evidence="1" type="ORF">L1987_52166</name>
</gene>
<name>A0ACB9ES25_9ASTR</name>
<evidence type="ECO:0000313" key="2">
    <source>
        <dbReference type="Proteomes" id="UP001056120"/>
    </source>
</evidence>
<dbReference type="Proteomes" id="UP001056120">
    <property type="component" value="Linkage Group LG17"/>
</dbReference>
<organism evidence="1 2">
    <name type="scientific">Smallanthus sonchifolius</name>
    <dbReference type="NCBI Taxonomy" id="185202"/>
    <lineage>
        <taxon>Eukaryota</taxon>
        <taxon>Viridiplantae</taxon>
        <taxon>Streptophyta</taxon>
        <taxon>Embryophyta</taxon>
        <taxon>Tracheophyta</taxon>
        <taxon>Spermatophyta</taxon>
        <taxon>Magnoliopsida</taxon>
        <taxon>eudicotyledons</taxon>
        <taxon>Gunneridae</taxon>
        <taxon>Pentapetalae</taxon>
        <taxon>asterids</taxon>
        <taxon>campanulids</taxon>
        <taxon>Asterales</taxon>
        <taxon>Asteraceae</taxon>
        <taxon>Asteroideae</taxon>
        <taxon>Heliantheae alliance</taxon>
        <taxon>Millerieae</taxon>
        <taxon>Smallanthus</taxon>
    </lineage>
</organism>
<accession>A0ACB9ES25</accession>
<dbReference type="EMBL" id="CM042034">
    <property type="protein sequence ID" value="KAI3761744.1"/>
    <property type="molecule type" value="Genomic_DNA"/>
</dbReference>